<dbReference type="Proteomes" id="UP000000763">
    <property type="component" value="Chromosome 9"/>
</dbReference>
<dbReference type="EMBL" id="AP005891">
    <property type="protein sequence ID" value="BAD38381.1"/>
    <property type="molecule type" value="Genomic_DNA"/>
</dbReference>
<reference evidence="3" key="2">
    <citation type="submission" date="2004-04" db="EMBL/GenBank/DDBJ databases">
        <title>Oryza sativa nipponbare(GA3) genomic DNA, chromosome 9, BAC clone:OSJNBa0054F02.</title>
        <authorList>
            <person name="Sasaki T."/>
            <person name="Matsumoto T."/>
            <person name="Katayose Y."/>
        </authorList>
    </citation>
    <scope>NUCLEOTIDE SEQUENCE</scope>
</reference>
<evidence type="ECO:0000313" key="3">
    <source>
        <dbReference type="EMBL" id="BAD38517.1"/>
    </source>
</evidence>
<reference evidence="4" key="3">
    <citation type="journal article" date="2005" name="Nature">
        <title>The map-based sequence of the rice genome.</title>
        <authorList>
            <consortium name="International rice genome sequencing project (IRGSP)"/>
            <person name="Matsumoto T."/>
            <person name="Wu J."/>
            <person name="Kanamori H."/>
            <person name="Katayose Y."/>
            <person name="Fujisawa M."/>
            <person name="Namiki N."/>
            <person name="Mizuno H."/>
            <person name="Yamamoto K."/>
            <person name="Antonio B.A."/>
            <person name="Baba T."/>
            <person name="Sakata K."/>
            <person name="Nagamura Y."/>
            <person name="Aoki H."/>
            <person name="Arikawa K."/>
            <person name="Arita K."/>
            <person name="Bito T."/>
            <person name="Chiden Y."/>
            <person name="Fujitsuka N."/>
            <person name="Fukunaka R."/>
            <person name="Hamada M."/>
            <person name="Harada C."/>
            <person name="Hayashi A."/>
            <person name="Hijishita S."/>
            <person name="Honda M."/>
            <person name="Hosokawa S."/>
            <person name="Ichikawa Y."/>
            <person name="Idonuma A."/>
            <person name="Iijima M."/>
            <person name="Ikeda M."/>
            <person name="Ikeno M."/>
            <person name="Ito K."/>
            <person name="Ito S."/>
            <person name="Ito T."/>
            <person name="Ito Y."/>
            <person name="Ito Y."/>
            <person name="Iwabuchi A."/>
            <person name="Kamiya K."/>
            <person name="Karasawa W."/>
            <person name="Kurita K."/>
            <person name="Katagiri S."/>
            <person name="Kikuta A."/>
            <person name="Kobayashi H."/>
            <person name="Kobayashi N."/>
            <person name="Machita K."/>
            <person name="Maehara T."/>
            <person name="Masukawa M."/>
            <person name="Mizubayashi T."/>
            <person name="Mukai Y."/>
            <person name="Nagasaki H."/>
            <person name="Nagata Y."/>
            <person name="Naito S."/>
            <person name="Nakashima M."/>
            <person name="Nakama Y."/>
            <person name="Nakamichi Y."/>
            <person name="Nakamura M."/>
            <person name="Meguro A."/>
            <person name="Negishi M."/>
            <person name="Ohta I."/>
            <person name="Ohta T."/>
            <person name="Okamoto M."/>
            <person name="Ono N."/>
            <person name="Saji S."/>
            <person name="Sakaguchi M."/>
            <person name="Sakai K."/>
            <person name="Shibata M."/>
            <person name="Shimokawa T."/>
            <person name="Song J."/>
            <person name="Takazaki Y."/>
            <person name="Terasawa K."/>
            <person name="Tsugane M."/>
            <person name="Tsuji K."/>
            <person name="Ueda S."/>
            <person name="Waki K."/>
            <person name="Yamagata H."/>
            <person name="Yamamoto M."/>
            <person name="Yamamoto S."/>
            <person name="Yamane H."/>
            <person name="Yoshiki S."/>
            <person name="Yoshihara R."/>
            <person name="Yukawa K."/>
            <person name="Zhong H."/>
            <person name="Yano M."/>
            <person name="Yuan Q."/>
            <person name="Ouyang S."/>
            <person name="Liu J."/>
            <person name="Jones K.M."/>
            <person name="Gansberger K."/>
            <person name="Moffat K."/>
            <person name="Hill J."/>
            <person name="Bera J."/>
            <person name="Fadrosh D."/>
            <person name="Jin S."/>
            <person name="Johri S."/>
            <person name="Kim M."/>
            <person name="Overton L."/>
            <person name="Reardon M."/>
            <person name="Tsitrin T."/>
            <person name="Vuong H."/>
            <person name="Weaver B."/>
            <person name="Ciecko A."/>
            <person name="Tallon L."/>
            <person name="Jackson J."/>
            <person name="Pai G."/>
            <person name="Aken S.V."/>
            <person name="Utterback T."/>
            <person name="Reidmuller S."/>
            <person name="Feldblyum T."/>
            <person name="Hsiao J."/>
            <person name="Zismann V."/>
            <person name="Iobst S."/>
            <person name="de Vazeille A.R."/>
            <person name="Buell C.R."/>
            <person name="Ying K."/>
            <person name="Li Y."/>
            <person name="Lu T."/>
            <person name="Huang Y."/>
            <person name="Zhao Q."/>
            <person name="Feng Q."/>
            <person name="Zhang L."/>
            <person name="Zhu J."/>
            <person name="Weng Q."/>
            <person name="Mu J."/>
            <person name="Lu Y."/>
            <person name="Fan D."/>
            <person name="Liu Y."/>
            <person name="Guan J."/>
            <person name="Zhang Y."/>
            <person name="Yu S."/>
            <person name="Liu X."/>
            <person name="Zhang Y."/>
            <person name="Hong G."/>
            <person name="Han B."/>
            <person name="Choisne N."/>
            <person name="Demange N."/>
            <person name="Orjeda G."/>
            <person name="Samain S."/>
            <person name="Cattolico L."/>
            <person name="Pelletier E."/>
            <person name="Couloux A."/>
            <person name="Segurens B."/>
            <person name="Wincker P."/>
            <person name="D'Hont A."/>
            <person name="Scarpelli C."/>
            <person name="Weissenbach J."/>
            <person name="Salanoubat M."/>
            <person name="Quetier F."/>
            <person name="Yu Y."/>
            <person name="Kim H.R."/>
            <person name="Rambo T."/>
            <person name="Currie J."/>
            <person name="Collura K."/>
            <person name="Luo M."/>
            <person name="Yang T."/>
            <person name="Ammiraju J.S.S."/>
            <person name="Engler F."/>
            <person name="Soderlund C."/>
            <person name="Wing R.A."/>
            <person name="Palmer L.E."/>
            <person name="de la Bastide M."/>
            <person name="Spiegel L."/>
            <person name="Nascimento L."/>
            <person name="Zutavern T."/>
            <person name="O'Shaughnessy A."/>
            <person name="Dike S."/>
            <person name="Dedhia N."/>
            <person name="Preston R."/>
            <person name="Balija V."/>
            <person name="McCombie W.R."/>
            <person name="Chow T."/>
            <person name="Chen H."/>
            <person name="Chung M."/>
            <person name="Chen C."/>
            <person name="Shaw J."/>
            <person name="Wu H."/>
            <person name="Hsiao K."/>
            <person name="Chao Y."/>
            <person name="Chu M."/>
            <person name="Cheng C."/>
            <person name="Hour A."/>
            <person name="Lee P."/>
            <person name="Lin S."/>
            <person name="Lin Y."/>
            <person name="Liou J."/>
            <person name="Liu S."/>
            <person name="Hsing Y."/>
            <person name="Raghuvanshi S."/>
            <person name="Mohanty A."/>
            <person name="Bharti A.K."/>
            <person name="Gaur A."/>
            <person name="Gupta V."/>
            <person name="Kumar D."/>
            <person name="Ravi V."/>
            <person name="Vij S."/>
            <person name="Kapur A."/>
            <person name="Khurana P."/>
            <person name="Khurana P."/>
            <person name="Khurana J.P."/>
            <person name="Tyagi A.K."/>
            <person name="Gaikwad K."/>
            <person name="Singh A."/>
            <person name="Dalal V."/>
            <person name="Srivastava S."/>
            <person name="Dixit A."/>
            <person name="Pal A.K."/>
            <person name="Ghazi I.A."/>
            <person name="Yadav M."/>
            <person name="Pandit A."/>
            <person name="Bhargava A."/>
            <person name="Sureshbabu K."/>
            <person name="Batra K."/>
            <person name="Sharma T.R."/>
            <person name="Mohapatra T."/>
            <person name="Singh N.K."/>
            <person name="Messing J."/>
            <person name="Nelson A.B."/>
            <person name="Fuks G."/>
            <person name="Kavchok S."/>
            <person name="Keizer G."/>
            <person name="Linton E."/>
            <person name="Llaca V."/>
            <person name="Song R."/>
            <person name="Tanyolac B."/>
            <person name="Young S."/>
            <person name="Ho-Il K."/>
            <person name="Hahn J.H."/>
            <person name="Sangsakoo G."/>
            <person name="Vanavichit A."/>
            <person name="de Mattos Luiz.A.T."/>
            <person name="Zimmer P.D."/>
            <person name="Malone G."/>
            <person name="Dellagostin O."/>
            <person name="de Oliveira A.C."/>
            <person name="Bevan M."/>
            <person name="Bancroft I."/>
            <person name="Minx P."/>
            <person name="Cordum H."/>
            <person name="Wilson R."/>
            <person name="Cheng Z."/>
            <person name="Jin W."/>
            <person name="Jiang J."/>
            <person name="Leong S.A."/>
            <person name="Iwama H."/>
            <person name="Gojobori T."/>
            <person name="Itoh T."/>
            <person name="Niimura Y."/>
            <person name="Fujii Y."/>
            <person name="Habara T."/>
            <person name="Sakai H."/>
            <person name="Sato Y."/>
            <person name="Wilson G."/>
            <person name="Kumar K."/>
            <person name="McCouch S."/>
            <person name="Juretic N."/>
            <person name="Hoen D."/>
            <person name="Wright S."/>
            <person name="Bruskiewich R."/>
            <person name="Bureau T."/>
            <person name="Miyao A."/>
            <person name="Hirochika H."/>
            <person name="Nishikawa T."/>
            <person name="Kadowaki K."/>
            <person name="Sugiura M."/>
            <person name="Burr B."/>
            <person name="Sasaki T."/>
        </authorList>
    </citation>
    <scope>NUCLEOTIDE SEQUENCE [LARGE SCALE GENOMIC DNA]</scope>
    <source>
        <strain evidence="4">cv. Nipponbare</strain>
    </source>
</reference>
<proteinExistence type="predicted"/>
<dbReference type="EMBL" id="AP006849">
    <property type="protein sequence ID" value="BAD38517.1"/>
    <property type="molecule type" value="Genomic_DNA"/>
</dbReference>
<protein>
    <submittedName>
        <fullName evidence="3">Uncharacterized protein</fullName>
    </submittedName>
</protein>
<sequence length="87" mass="8758">MHAADPAPAEEHARATRAHGAQGTVRVRLSGGARGRGPRASQPSRSCAHARPAACPGANARCLWGPDGGGLAFACAPFAAAFERGTV</sequence>
<evidence type="ECO:0000256" key="1">
    <source>
        <dbReference type="SAM" id="MobiDB-lite"/>
    </source>
</evidence>
<evidence type="ECO:0000313" key="2">
    <source>
        <dbReference type="EMBL" id="BAD38381.1"/>
    </source>
</evidence>
<feature type="region of interest" description="Disordered" evidence="1">
    <location>
        <begin position="1"/>
        <end position="50"/>
    </location>
</feature>
<dbReference type="AlphaFoldDB" id="Q67J24"/>
<evidence type="ECO:0000313" key="4">
    <source>
        <dbReference type="Proteomes" id="UP000000763"/>
    </source>
</evidence>
<gene>
    <name evidence="2" type="ORF">B1045B05.28</name>
    <name evidence="3" type="ORF">OSJNBa0054F02.6</name>
</gene>
<reference evidence="4" key="4">
    <citation type="journal article" date="2008" name="Nucleic Acids Res.">
        <title>The rice annotation project database (RAP-DB): 2008 update.</title>
        <authorList>
            <consortium name="The rice annotation project (RAP)"/>
        </authorList>
    </citation>
    <scope>GENOME REANNOTATION</scope>
    <source>
        <strain evidence="4">cv. Nipponbare</strain>
    </source>
</reference>
<name>Q67J24_ORYSJ</name>
<reference evidence="2" key="1">
    <citation type="submission" date="2002-11" db="EMBL/GenBank/DDBJ databases">
        <title>Oryza sativa nipponbare(GA3) genomic DNA, chromosome 9, BAC clone:B1045B05.</title>
        <authorList>
            <person name="Sasaki T."/>
            <person name="Matsumoto T."/>
            <person name="Katayose Y."/>
        </authorList>
    </citation>
    <scope>NUCLEOTIDE SEQUENCE</scope>
</reference>
<organism evidence="3 4">
    <name type="scientific">Oryza sativa subsp. japonica</name>
    <name type="common">Rice</name>
    <dbReference type="NCBI Taxonomy" id="39947"/>
    <lineage>
        <taxon>Eukaryota</taxon>
        <taxon>Viridiplantae</taxon>
        <taxon>Streptophyta</taxon>
        <taxon>Embryophyta</taxon>
        <taxon>Tracheophyta</taxon>
        <taxon>Spermatophyta</taxon>
        <taxon>Magnoliopsida</taxon>
        <taxon>Liliopsida</taxon>
        <taxon>Poales</taxon>
        <taxon>Poaceae</taxon>
        <taxon>BOP clade</taxon>
        <taxon>Oryzoideae</taxon>
        <taxon>Oryzeae</taxon>
        <taxon>Oryzinae</taxon>
        <taxon>Oryza</taxon>
        <taxon>Oryza sativa</taxon>
    </lineage>
</organism>
<accession>Q67J24</accession>